<evidence type="ECO:0000259" key="10">
    <source>
        <dbReference type="Pfam" id="PF21082"/>
    </source>
</evidence>
<sequence>MQGTPTPTPTEGEEFVRQLLPDVLFFPGAHYVAAVLIFLLGYALSGYVVRLVGRPVARRFRRQSVAQVVLRLVRSTMLFLSAVAAAVVAGFQFGNIAISVGVFSAVVGIVLAPIVGSAINGLFILADQPYEVGDMIELEDGRKGFVDEITIRYTKMFTLDNTFLVIPNATIRDSLVTNYSAEDERVRLRLGFLATYESDIPRTRELLERAASDVDMVVEGGPDIRVGSARYPARPTAYIDEYGDSGILVTLRYWAKKPYKLLTVRSRVQSQLYRLLEDEPDVEAAYPHRHHVFDDTSGSLRAEVGERPDESWSDAGGRIDRRGRDGERN</sequence>
<evidence type="ECO:0000256" key="5">
    <source>
        <dbReference type="ARBA" id="ARBA00022989"/>
    </source>
</evidence>
<dbReference type="InterPro" id="IPR045275">
    <property type="entry name" value="MscS_archaea/bacteria_type"/>
</dbReference>
<evidence type="ECO:0000313" key="12">
    <source>
        <dbReference type="Proteomes" id="UP001254813"/>
    </source>
</evidence>
<accession>A0ABU2G1H1</accession>
<dbReference type="InterPro" id="IPR006685">
    <property type="entry name" value="MscS_channel_2nd"/>
</dbReference>
<dbReference type="InterPro" id="IPR023408">
    <property type="entry name" value="MscS_beta-dom_sf"/>
</dbReference>
<name>A0ABU2G1H1_9EURY</name>
<evidence type="ECO:0000256" key="3">
    <source>
        <dbReference type="ARBA" id="ARBA00022475"/>
    </source>
</evidence>
<feature type="transmembrane region" description="Helical" evidence="8">
    <location>
        <begin position="72"/>
        <end position="91"/>
    </location>
</feature>
<evidence type="ECO:0000256" key="6">
    <source>
        <dbReference type="ARBA" id="ARBA00023136"/>
    </source>
</evidence>
<dbReference type="Gene3D" id="1.10.287.1260">
    <property type="match status" value="1"/>
</dbReference>
<dbReference type="SUPFAM" id="SSF50182">
    <property type="entry name" value="Sm-like ribonucleoproteins"/>
    <property type="match status" value="1"/>
</dbReference>
<keyword evidence="6 8" id="KW-0472">Membrane</keyword>
<dbReference type="Pfam" id="PF21082">
    <property type="entry name" value="MS_channel_3rd"/>
    <property type="match status" value="1"/>
</dbReference>
<reference evidence="11 12" key="1">
    <citation type="submission" date="2022-06" db="EMBL/GenBank/DDBJ databases">
        <title>Halogeometricum sp. a new haloarchaeum isolate from saline soil.</title>
        <authorList>
            <person name="Strakova D."/>
            <person name="Galisteo C."/>
            <person name="Sanchez-Porro C."/>
            <person name="Ventosa A."/>
        </authorList>
    </citation>
    <scope>NUCLEOTIDE SEQUENCE [LARGE SCALE GENOMIC DNA]</scope>
    <source>
        <strain evidence="12">S3BR25-2</strain>
    </source>
</reference>
<gene>
    <name evidence="11" type="ORF">NDI79_10665</name>
</gene>
<keyword evidence="5 8" id="KW-1133">Transmembrane helix</keyword>
<dbReference type="Pfam" id="PF00924">
    <property type="entry name" value="MS_channel_2nd"/>
    <property type="match status" value="1"/>
</dbReference>
<dbReference type="SUPFAM" id="SSF82689">
    <property type="entry name" value="Mechanosensitive channel protein MscS (YggB), C-terminal domain"/>
    <property type="match status" value="1"/>
</dbReference>
<dbReference type="Proteomes" id="UP001254813">
    <property type="component" value="Unassembled WGS sequence"/>
</dbReference>
<feature type="domain" description="Mechanosensitive ion channel MscS C-terminal" evidence="10">
    <location>
        <begin position="195"/>
        <end position="268"/>
    </location>
</feature>
<dbReference type="InterPro" id="IPR011066">
    <property type="entry name" value="MscS_channel_C_sf"/>
</dbReference>
<keyword evidence="12" id="KW-1185">Reference proteome</keyword>
<comment type="similarity">
    <text evidence="2">Belongs to the MscS (TC 1.A.23) family.</text>
</comment>
<feature type="domain" description="Mechanosensitive ion channel MscS" evidence="9">
    <location>
        <begin position="115"/>
        <end position="180"/>
    </location>
</feature>
<dbReference type="Gene3D" id="2.30.30.60">
    <property type="match status" value="1"/>
</dbReference>
<feature type="transmembrane region" description="Helical" evidence="8">
    <location>
        <begin position="97"/>
        <end position="125"/>
    </location>
</feature>
<dbReference type="PANTHER" id="PTHR30221">
    <property type="entry name" value="SMALL-CONDUCTANCE MECHANOSENSITIVE CHANNEL"/>
    <property type="match status" value="1"/>
</dbReference>
<dbReference type="InterPro" id="IPR049278">
    <property type="entry name" value="MS_channel_C"/>
</dbReference>
<feature type="transmembrane region" description="Helical" evidence="8">
    <location>
        <begin position="29"/>
        <end position="52"/>
    </location>
</feature>
<dbReference type="InterPro" id="IPR010920">
    <property type="entry name" value="LSM_dom_sf"/>
</dbReference>
<comment type="subcellular location">
    <subcellularLocation>
        <location evidence="1">Cell membrane</location>
        <topology evidence="1">Multi-pass membrane protein</topology>
    </subcellularLocation>
</comment>
<evidence type="ECO:0000313" key="11">
    <source>
        <dbReference type="EMBL" id="MDS0294635.1"/>
    </source>
</evidence>
<dbReference type="RefSeq" id="WP_310928459.1">
    <property type="nucleotide sequence ID" value="NZ_JAMQOQ010000002.1"/>
</dbReference>
<organism evidence="11 12">
    <name type="scientific">Halogeometricum luteum</name>
    <dbReference type="NCBI Taxonomy" id="2950537"/>
    <lineage>
        <taxon>Archaea</taxon>
        <taxon>Methanobacteriati</taxon>
        <taxon>Methanobacteriota</taxon>
        <taxon>Stenosarchaea group</taxon>
        <taxon>Halobacteria</taxon>
        <taxon>Halobacteriales</taxon>
        <taxon>Haloferacaceae</taxon>
        <taxon>Halogeometricum</taxon>
    </lineage>
</organism>
<feature type="compositionally biased region" description="Basic and acidic residues" evidence="7">
    <location>
        <begin position="317"/>
        <end position="329"/>
    </location>
</feature>
<evidence type="ECO:0000256" key="1">
    <source>
        <dbReference type="ARBA" id="ARBA00004651"/>
    </source>
</evidence>
<dbReference type="EMBL" id="JAMQOQ010000002">
    <property type="protein sequence ID" value="MDS0294635.1"/>
    <property type="molecule type" value="Genomic_DNA"/>
</dbReference>
<keyword evidence="3" id="KW-1003">Cell membrane</keyword>
<feature type="region of interest" description="Disordered" evidence="7">
    <location>
        <begin position="296"/>
        <end position="329"/>
    </location>
</feature>
<evidence type="ECO:0000256" key="4">
    <source>
        <dbReference type="ARBA" id="ARBA00022692"/>
    </source>
</evidence>
<evidence type="ECO:0000259" key="9">
    <source>
        <dbReference type="Pfam" id="PF00924"/>
    </source>
</evidence>
<proteinExistence type="inferred from homology"/>
<evidence type="ECO:0000256" key="2">
    <source>
        <dbReference type="ARBA" id="ARBA00008017"/>
    </source>
</evidence>
<evidence type="ECO:0000256" key="8">
    <source>
        <dbReference type="SAM" id="Phobius"/>
    </source>
</evidence>
<evidence type="ECO:0000256" key="7">
    <source>
        <dbReference type="SAM" id="MobiDB-lite"/>
    </source>
</evidence>
<protein>
    <submittedName>
        <fullName evidence="11">Mechanosensitive ion channel family protein</fullName>
    </submittedName>
</protein>
<keyword evidence="4 8" id="KW-0812">Transmembrane</keyword>
<comment type="caution">
    <text evidence="11">The sequence shown here is derived from an EMBL/GenBank/DDBJ whole genome shotgun (WGS) entry which is preliminary data.</text>
</comment>
<dbReference type="Gene3D" id="3.30.70.100">
    <property type="match status" value="1"/>
</dbReference>
<dbReference type="PANTHER" id="PTHR30221:SF1">
    <property type="entry name" value="SMALL-CONDUCTANCE MECHANOSENSITIVE CHANNEL"/>
    <property type="match status" value="1"/>
</dbReference>